<dbReference type="GO" id="GO:0006423">
    <property type="term" value="P:cysteinyl-tRNA aminoacylation"/>
    <property type="evidence" value="ECO:0007669"/>
    <property type="project" value="UniProtKB-UniRule"/>
</dbReference>
<keyword evidence="5 13" id="KW-0436">Ligase</keyword>
<dbReference type="InterPro" id="IPR056411">
    <property type="entry name" value="CysS_C"/>
</dbReference>
<dbReference type="GO" id="GO:0005524">
    <property type="term" value="F:ATP binding"/>
    <property type="evidence" value="ECO:0007669"/>
    <property type="project" value="UniProtKB-UniRule"/>
</dbReference>
<keyword evidence="7 13" id="KW-0547">Nucleotide-binding</keyword>
<dbReference type="SUPFAM" id="SSF47323">
    <property type="entry name" value="Anticodon-binding domain of a subclass of class I aminoacyl-tRNA synthetases"/>
    <property type="match status" value="1"/>
</dbReference>
<evidence type="ECO:0000256" key="13">
    <source>
        <dbReference type="HAMAP-Rule" id="MF_00041"/>
    </source>
</evidence>
<sequence>MRDFEPVHPGKVGIYHCGLTVQGAPHVGHIYKEVVFDVLRRWFEYAGYEVTVIANVTDIEDKILAKSAERGVPWWAHAYEFERELHWAYDVLGCRPPTYEPRATGHIPEMLEMIQQLIDSGHAYVAPDGSGDVYFDVKSWPAYGELSNQKIDDMEPAEDADPRGKRDPRDFALWKGHTEDTPRTASWPTPWGRGRPGWHLECSAMAGKYLGTEFDIHGGGLDLRFPHHENELAQSTAVGQKFARFWMHNALVTAAGEKMSKSLGNGAIVRNVVRRVRPIELRWYLVQSHYRSVVEYSLASLEKAATGFQRIEGFIARATEVTGGVEPATKLPVEFVAEMDNDLSTPAAIAVLHNTVHDGNKLIEDGDSPALRENLAAVRGMLAVLGLDPLAEPWVSRTGASEELTEILDGLVGALLEQRQAARERKDYAASDEIRDRLKALGVVVEDTPQGSRWTIAPHQPTEGN</sequence>
<keyword evidence="17" id="KW-1185">Reference proteome</keyword>
<dbReference type="Gene3D" id="1.20.120.1910">
    <property type="entry name" value="Cysteine-tRNA ligase, C-terminal anti-codon recognition domain"/>
    <property type="match status" value="1"/>
</dbReference>
<comment type="subcellular location">
    <subcellularLocation>
        <location evidence="1 13">Cytoplasm</location>
    </subcellularLocation>
</comment>
<dbReference type="CDD" id="cd00672">
    <property type="entry name" value="CysRS_core"/>
    <property type="match status" value="1"/>
</dbReference>
<dbReference type="InterPro" id="IPR009080">
    <property type="entry name" value="tRNAsynth_Ia_anticodon-bd"/>
</dbReference>
<dbReference type="GO" id="GO:0004817">
    <property type="term" value="F:cysteine-tRNA ligase activity"/>
    <property type="evidence" value="ECO:0007669"/>
    <property type="project" value="UniProtKB-UniRule"/>
</dbReference>
<dbReference type="Pfam" id="PF23493">
    <property type="entry name" value="CysS_C"/>
    <property type="match status" value="1"/>
</dbReference>
<keyword evidence="10 13" id="KW-0648">Protein biosynthesis</keyword>
<feature type="compositionally biased region" description="Basic and acidic residues" evidence="14">
    <location>
        <begin position="160"/>
        <end position="182"/>
    </location>
</feature>
<evidence type="ECO:0000256" key="12">
    <source>
        <dbReference type="ARBA" id="ARBA00047398"/>
    </source>
</evidence>
<dbReference type="HAMAP" id="MF_00041">
    <property type="entry name" value="Cys_tRNA_synth"/>
    <property type="match status" value="1"/>
</dbReference>
<feature type="binding site" evidence="13">
    <location>
        <position position="231"/>
    </location>
    <ligand>
        <name>Zn(2+)</name>
        <dbReference type="ChEBI" id="CHEBI:29105"/>
    </ligand>
</feature>
<evidence type="ECO:0000256" key="4">
    <source>
        <dbReference type="ARBA" id="ARBA00022490"/>
    </source>
</evidence>
<comment type="cofactor">
    <cofactor evidence="13">
        <name>Zn(2+)</name>
        <dbReference type="ChEBI" id="CHEBI:29105"/>
    </cofactor>
    <text evidence="13">Binds 1 zinc ion per subunit.</text>
</comment>
<feature type="binding site" evidence="13">
    <location>
        <position position="202"/>
    </location>
    <ligand>
        <name>Zn(2+)</name>
        <dbReference type="ChEBI" id="CHEBI:29105"/>
    </ligand>
</feature>
<comment type="caution">
    <text evidence="16">The sequence shown here is derived from an EMBL/GenBank/DDBJ whole genome shotgun (WGS) entry which is preliminary data.</text>
</comment>
<feature type="region of interest" description="Disordered" evidence="14">
    <location>
        <begin position="148"/>
        <end position="190"/>
    </location>
</feature>
<evidence type="ECO:0000256" key="1">
    <source>
        <dbReference type="ARBA" id="ARBA00004496"/>
    </source>
</evidence>
<feature type="short sequence motif" description="'KMSKS' region" evidence="13">
    <location>
        <begin position="258"/>
        <end position="262"/>
    </location>
</feature>
<reference evidence="16 17" key="1">
    <citation type="submission" date="2019-03" db="EMBL/GenBank/DDBJ databases">
        <title>Genomic Encyclopedia of Type Strains, Phase III (KMG-III): the genomes of soil and plant-associated and newly described type strains.</title>
        <authorList>
            <person name="Whitman W."/>
        </authorList>
    </citation>
    <scope>NUCLEOTIDE SEQUENCE [LARGE SCALE GENOMIC DNA]</scope>
    <source>
        <strain evidence="16 17">VKM Ac-2527</strain>
    </source>
</reference>
<keyword evidence="9 13" id="KW-0067">ATP-binding</keyword>
<feature type="domain" description="Cysteinyl-tRNA synthetase class Ia DALR" evidence="15">
    <location>
        <begin position="334"/>
        <end position="393"/>
    </location>
</feature>
<gene>
    <name evidence="13" type="primary">cysS</name>
    <name evidence="16" type="ORF">EV643_12720</name>
</gene>
<dbReference type="AlphaFoldDB" id="A0A4R6JI59"/>
<organism evidence="16 17">
    <name type="scientific">Kribbella caucasensis</name>
    <dbReference type="NCBI Taxonomy" id="2512215"/>
    <lineage>
        <taxon>Bacteria</taxon>
        <taxon>Bacillati</taxon>
        <taxon>Actinomycetota</taxon>
        <taxon>Actinomycetes</taxon>
        <taxon>Propionibacteriales</taxon>
        <taxon>Kribbellaceae</taxon>
        <taxon>Kribbella</taxon>
    </lineage>
</organism>
<dbReference type="SUPFAM" id="SSF52374">
    <property type="entry name" value="Nucleotidylyl transferase"/>
    <property type="match status" value="1"/>
</dbReference>
<keyword evidence="4 13" id="KW-0963">Cytoplasm</keyword>
<comment type="subunit">
    <text evidence="3 13">Monomer.</text>
</comment>
<feature type="binding site" evidence="13">
    <location>
        <position position="227"/>
    </location>
    <ligand>
        <name>Zn(2+)</name>
        <dbReference type="ChEBI" id="CHEBI:29105"/>
    </ligand>
</feature>
<dbReference type="EC" id="6.1.1.16" evidence="13"/>
<evidence type="ECO:0000256" key="14">
    <source>
        <dbReference type="SAM" id="MobiDB-lite"/>
    </source>
</evidence>
<comment type="catalytic activity">
    <reaction evidence="12 13">
        <text>tRNA(Cys) + L-cysteine + ATP = L-cysteinyl-tRNA(Cys) + AMP + diphosphate</text>
        <dbReference type="Rhea" id="RHEA:17773"/>
        <dbReference type="Rhea" id="RHEA-COMP:9661"/>
        <dbReference type="Rhea" id="RHEA-COMP:9679"/>
        <dbReference type="ChEBI" id="CHEBI:30616"/>
        <dbReference type="ChEBI" id="CHEBI:33019"/>
        <dbReference type="ChEBI" id="CHEBI:35235"/>
        <dbReference type="ChEBI" id="CHEBI:78442"/>
        <dbReference type="ChEBI" id="CHEBI:78517"/>
        <dbReference type="ChEBI" id="CHEBI:456215"/>
        <dbReference type="EC" id="6.1.1.16"/>
    </reaction>
</comment>
<dbReference type="PANTHER" id="PTHR10890">
    <property type="entry name" value="CYSTEINYL-TRNA SYNTHETASE"/>
    <property type="match status" value="1"/>
</dbReference>
<dbReference type="InterPro" id="IPR015273">
    <property type="entry name" value="Cys-tRNA-synt_Ia_DALR"/>
</dbReference>
<dbReference type="InterPro" id="IPR015803">
    <property type="entry name" value="Cys-tRNA-ligase"/>
</dbReference>
<dbReference type="SMART" id="SM00840">
    <property type="entry name" value="DALR_2"/>
    <property type="match status" value="1"/>
</dbReference>
<dbReference type="InterPro" id="IPR024909">
    <property type="entry name" value="Cys-tRNA/MSH_ligase"/>
</dbReference>
<evidence type="ECO:0000256" key="11">
    <source>
        <dbReference type="ARBA" id="ARBA00023146"/>
    </source>
</evidence>
<dbReference type="GO" id="GO:0005829">
    <property type="term" value="C:cytosol"/>
    <property type="evidence" value="ECO:0007669"/>
    <property type="project" value="TreeGrafter"/>
</dbReference>
<dbReference type="FunFam" id="3.40.50.620:FF:000068">
    <property type="entry name" value="Cysteine--tRNA ligase"/>
    <property type="match status" value="1"/>
</dbReference>
<proteinExistence type="inferred from homology"/>
<name>A0A4R6JI59_9ACTN</name>
<dbReference type="Pfam" id="PF09190">
    <property type="entry name" value="DALR_2"/>
    <property type="match status" value="1"/>
</dbReference>
<comment type="similarity">
    <text evidence="2 13">Belongs to the class-I aminoacyl-tRNA synthetase family.</text>
</comment>
<keyword evidence="11 13" id="KW-0030">Aminoacyl-tRNA synthetase</keyword>
<dbReference type="GO" id="GO:0008270">
    <property type="term" value="F:zinc ion binding"/>
    <property type="evidence" value="ECO:0007669"/>
    <property type="project" value="UniProtKB-UniRule"/>
</dbReference>
<evidence type="ECO:0000256" key="2">
    <source>
        <dbReference type="ARBA" id="ARBA00005594"/>
    </source>
</evidence>
<evidence type="ECO:0000256" key="10">
    <source>
        <dbReference type="ARBA" id="ARBA00022917"/>
    </source>
</evidence>
<evidence type="ECO:0000256" key="5">
    <source>
        <dbReference type="ARBA" id="ARBA00022598"/>
    </source>
</evidence>
<dbReference type="NCBIfam" id="TIGR00435">
    <property type="entry name" value="cysS"/>
    <property type="match status" value="1"/>
</dbReference>
<protein>
    <recommendedName>
        <fullName evidence="13">Cysteine--tRNA ligase</fullName>
        <ecNumber evidence="13">6.1.1.16</ecNumber>
    </recommendedName>
    <alternativeName>
        <fullName evidence="13">Cysteinyl-tRNA synthetase</fullName>
        <shortName evidence="13">CysRS</shortName>
    </alternativeName>
</protein>
<dbReference type="Proteomes" id="UP000295388">
    <property type="component" value="Unassembled WGS sequence"/>
</dbReference>
<dbReference type="InterPro" id="IPR032678">
    <property type="entry name" value="tRNA-synt_1_cat_dom"/>
</dbReference>
<accession>A0A4R6JI59</accession>
<evidence type="ECO:0000313" key="17">
    <source>
        <dbReference type="Proteomes" id="UP000295388"/>
    </source>
</evidence>
<feature type="binding site" evidence="13">
    <location>
        <position position="17"/>
    </location>
    <ligand>
        <name>Zn(2+)</name>
        <dbReference type="ChEBI" id="CHEBI:29105"/>
    </ligand>
</feature>
<evidence type="ECO:0000313" key="16">
    <source>
        <dbReference type="EMBL" id="TDO34326.1"/>
    </source>
</evidence>
<dbReference type="EMBL" id="SNWQ01000027">
    <property type="protein sequence ID" value="TDO34326.1"/>
    <property type="molecule type" value="Genomic_DNA"/>
</dbReference>
<evidence type="ECO:0000256" key="9">
    <source>
        <dbReference type="ARBA" id="ARBA00022840"/>
    </source>
</evidence>
<feature type="binding site" evidence="13">
    <location>
        <position position="261"/>
    </location>
    <ligand>
        <name>ATP</name>
        <dbReference type="ChEBI" id="CHEBI:30616"/>
    </ligand>
</feature>
<keyword evidence="8 13" id="KW-0862">Zinc</keyword>
<feature type="short sequence motif" description="'HIGH' region" evidence="13">
    <location>
        <begin position="19"/>
        <end position="29"/>
    </location>
</feature>
<dbReference type="PANTHER" id="PTHR10890:SF30">
    <property type="entry name" value="CYSTEINE--TRNA LIGASE"/>
    <property type="match status" value="1"/>
</dbReference>
<evidence type="ECO:0000259" key="15">
    <source>
        <dbReference type="SMART" id="SM00840"/>
    </source>
</evidence>
<evidence type="ECO:0000256" key="3">
    <source>
        <dbReference type="ARBA" id="ARBA00011245"/>
    </source>
</evidence>
<keyword evidence="6 13" id="KW-0479">Metal-binding</keyword>
<dbReference type="PRINTS" id="PR00983">
    <property type="entry name" value="TRNASYNTHCYS"/>
</dbReference>
<evidence type="ECO:0000256" key="7">
    <source>
        <dbReference type="ARBA" id="ARBA00022741"/>
    </source>
</evidence>
<evidence type="ECO:0000256" key="8">
    <source>
        <dbReference type="ARBA" id="ARBA00022833"/>
    </source>
</evidence>
<dbReference type="Pfam" id="PF01406">
    <property type="entry name" value="tRNA-synt_1e"/>
    <property type="match status" value="1"/>
</dbReference>
<dbReference type="Gene3D" id="3.40.50.620">
    <property type="entry name" value="HUPs"/>
    <property type="match status" value="1"/>
</dbReference>
<evidence type="ECO:0000256" key="6">
    <source>
        <dbReference type="ARBA" id="ARBA00022723"/>
    </source>
</evidence>
<dbReference type="InterPro" id="IPR014729">
    <property type="entry name" value="Rossmann-like_a/b/a_fold"/>
</dbReference>